<dbReference type="Proteomes" id="UP001149090">
    <property type="component" value="Unassembled WGS sequence"/>
</dbReference>
<feature type="repeat" description="RCC1" evidence="2">
    <location>
        <begin position="326"/>
        <end position="382"/>
    </location>
</feature>
<dbReference type="Pfam" id="PF25390">
    <property type="entry name" value="WD40_RLD"/>
    <property type="match status" value="1"/>
</dbReference>
<dbReference type="OMA" id="RIDRIWA"/>
<dbReference type="Pfam" id="PF00415">
    <property type="entry name" value="RCC1"/>
    <property type="match status" value="1"/>
</dbReference>
<evidence type="ECO:0000256" key="2">
    <source>
        <dbReference type="PROSITE-ProRule" id="PRU00235"/>
    </source>
</evidence>
<comment type="caution">
    <text evidence="4">The sequence shown here is derived from an EMBL/GenBank/DDBJ whole genome shotgun (WGS) entry which is preliminary data.</text>
</comment>
<feature type="repeat" description="RCC1" evidence="2">
    <location>
        <begin position="160"/>
        <end position="209"/>
    </location>
</feature>
<sequence>MITFGFGVNQQGQLGIGKPQKEVHKPTKVLLPENTFISSVSCGGWYTLFLSQNGDVFSCGYGKYGRLGSGSETDQHTPIQINKQIKEKVVQISAGNWVGALLTENGKIYSWGKSSGTGIPSKDDILVPTPIHEHNPKIKDTRFTNVCCGDQFMFAIDDNGQLYGWGKNRDGILGSNKSPVLPQKIKSWKNRKIQKISCGLGHAGIISDSKLFMFGSTQDGCLGNGKEKIDSKFISIDSPVQVDFSHLTDSPIVSVSCNKSEHYLHTLVMSEKGQIFSFGSNYKSKLGVGEQIQKSSVPLSVDLQNVKSVPLKICAGGIHSALMTNDGFYTWGCGSNGRLGHSESENYRYLFRENIPRKVDLEAKQLIDADCSYYHSICVVSNLEKN</sequence>
<dbReference type="InterPro" id="IPR058923">
    <property type="entry name" value="RCC1-like_dom"/>
</dbReference>
<evidence type="ECO:0000259" key="3">
    <source>
        <dbReference type="Pfam" id="PF25390"/>
    </source>
</evidence>
<dbReference type="InterPro" id="IPR009091">
    <property type="entry name" value="RCC1/BLIP-II"/>
</dbReference>
<dbReference type="PROSITE" id="PS50012">
    <property type="entry name" value="RCC1_3"/>
    <property type="match status" value="6"/>
</dbReference>
<keyword evidence="1" id="KW-0677">Repeat</keyword>
<dbReference type="InterPro" id="IPR000408">
    <property type="entry name" value="Reg_chr_condens"/>
</dbReference>
<protein>
    <submittedName>
        <fullName evidence="4">Btk-binding protein-related</fullName>
    </submittedName>
</protein>
<organism evidence="4 5">
    <name type="scientific">Anaeramoeba ignava</name>
    <name type="common">Anaerobic marine amoeba</name>
    <dbReference type="NCBI Taxonomy" id="1746090"/>
    <lineage>
        <taxon>Eukaryota</taxon>
        <taxon>Metamonada</taxon>
        <taxon>Anaeramoebidae</taxon>
        <taxon>Anaeramoeba</taxon>
    </lineage>
</organism>
<dbReference type="Gene3D" id="2.130.10.30">
    <property type="entry name" value="Regulator of chromosome condensation 1/beta-lactamase-inhibitor protein II"/>
    <property type="match status" value="2"/>
</dbReference>
<accession>A0A9Q0REM5</accession>
<reference evidence="4" key="1">
    <citation type="submission" date="2022-10" db="EMBL/GenBank/DDBJ databases">
        <title>Novel sulphate-reducing endosymbionts in the free-living metamonad Anaeramoeba.</title>
        <authorList>
            <person name="Jerlstrom-Hultqvist J."/>
            <person name="Cepicka I."/>
            <person name="Gallot-Lavallee L."/>
            <person name="Salas-Leiva D."/>
            <person name="Curtis B.A."/>
            <person name="Zahonova K."/>
            <person name="Pipaliya S."/>
            <person name="Dacks J."/>
            <person name="Roger A.J."/>
        </authorList>
    </citation>
    <scope>NUCLEOTIDE SEQUENCE</scope>
    <source>
        <strain evidence="4">BMAN</strain>
    </source>
</reference>
<dbReference type="PRINTS" id="PR00633">
    <property type="entry name" value="RCCNDNSATION"/>
</dbReference>
<dbReference type="PANTHER" id="PTHR22872">
    <property type="entry name" value="BTK-BINDING PROTEIN-RELATED"/>
    <property type="match status" value="1"/>
</dbReference>
<feature type="repeat" description="RCC1" evidence="2">
    <location>
        <begin position="54"/>
        <end position="105"/>
    </location>
</feature>
<dbReference type="InterPro" id="IPR051625">
    <property type="entry name" value="Signaling_Regulatory_Domain"/>
</dbReference>
<gene>
    <name evidence="4" type="ORF">M0811_05844</name>
</gene>
<evidence type="ECO:0000313" key="4">
    <source>
        <dbReference type="EMBL" id="KAJ5077322.1"/>
    </source>
</evidence>
<dbReference type="EMBL" id="JAPDFW010000058">
    <property type="protein sequence ID" value="KAJ5077322.1"/>
    <property type="molecule type" value="Genomic_DNA"/>
</dbReference>
<evidence type="ECO:0000313" key="5">
    <source>
        <dbReference type="Proteomes" id="UP001149090"/>
    </source>
</evidence>
<dbReference type="AlphaFoldDB" id="A0A9Q0REM5"/>
<feature type="repeat" description="RCC1" evidence="2">
    <location>
        <begin position="1"/>
        <end position="53"/>
    </location>
</feature>
<feature type="repeat" description="RCC1" evidence="2">
    <location>
        <begin position="273"/>
        <end position="326"/>
    </location>
</feature>
<evidence type="ECO:0000256" key="1">
    <source>
        <dbReference type="ARBA" id="ARBA00022737"/>
    </source>
</evidence>
<feature type="repeat" description="RCC1" evidence="2">
    <location>
        <begin position="106"/>
        <end position="159"/>
    </location>
</feature>
<name>A0A9Q0REM5_ANAIG</name>
<keyword evidence="5" id="KW-1185">Reference proteome</keyword>
<proteinExistence type="predicted"/>
<dbReference type="SUPFAM" id="SSF50985">
    <property type="entry name" value="RCC1/BLIP-II"/>
    <property type="match status" value="2"/>
</dbReference>
<dbReference type="OrthoDB" id="5370059at2759"/>
<feature type="domain" description="RCC1-like" evidence="3">
    <location>
        <begin position="5"/>
        <end position="306"/>
    </location>
</feature>